<dbReference type="EMBL" id="CP003156">
    <property type="protein sequence ID" value="AEV31142.1"/>
    <property type="molecule type" value="Genomic_DNA"/>
</dbReference>
<proteinExistence type="inferred from homology"/>
<name>G8R5Z4_OWEHD</name>
<dbReference type="InterPro" id="IPR051122">
    <property type="entry name" value="SDR_DHRS6-like"/>
</dbReference>
<accession>G8R5Z4</accession>
<dbReference type="STRING" id="926562.Oweho_0120"/>
<evidence type="ECO:0008006" key="5">
    <source>
        <dbReference type="Google" id="ProtNLM"/>
    </source>
</evidence>
<protein>
    <recommendedName>
        <fullName evidence="5">Short chain dehydrogenase</fullName>
    </recommendedName>
</protein>
<dbReference type="Proteomes" id="UP000005631">
    <property type="component" value="Chromosome"/>
</dbReference>
<dbReference type="InterPro" id="IPR002347">
    <property type="entry name" value="SDR_fam"/>
</dbReference>
<keyword evidence="4" id="KW-1185">Reference proteome</keyword>
<comment type="similarity">
    <text evidence="1">Belongs to the short-chain dehydrogenases/reductases (SDR) family.</text>
</comment>
<dbReference type="eggNOG" id="COG1028">
    <property type="taxonomic scope" value="Bacteria"/>
</dbReference>
<organism evidence="3 4">
    <name type="scientific">Owenweeksia hongkongensis (strain DSM 17368 / CIP 108786 / JCM 12287 / NRRL B-23963 / UST20020801)</name>
    <dbReference type="NCBI Taxonomy" id="926562"/>
    <lineage>
        <taxon>Bacteria</taxon>
        <taxon>Pseudomonadati</taxon>
        <taxon>Bacteroidota</taxon>
        <taxon>Flavobacteriia</taxon>
        <taxon>Flavobacteriales</taxon>
        <taxon>Owenweeksiaceae</taxon>
        <taxon>Owenweeksia</taxon>
    </lineage>
</organism>
<dbReference type="CDD" id="cd11731">
    <property type="entry name" value="Lin1944_like_SDR_c"/>
    <property type="match status" value="1"/>
</dbReference>
<dbReference type="HOGENOM" id="CLU_091006_0_0_10"/>
<dbReference type="RefSeq" id="WP_014200503.1">
    <property type="nucleotide sequence ID" value="NC_016599.1"/>
</dbReference>
<keyword evidence="2" id="KW-0560">Oxidoreductase</keyword>
<dbReference type="SUPFAM" id="SSF51735">
    <property type="entry name" value="NAD(P)-binding Rossmann-fold domains"/>
    <property type="match status" value="1"/>
</dbReference>
<evidence type="ECO:0000256" key="2">
    <source>
        <dbReference type="ARBA" id="ARBA00023002"/>
    </source>
</evidence>
<sequence length="199" mass="21235">MKKAVVIGATGTIGKAVNQQLTEKGYDVIATSRKSNPTLDIENKESIDKFFADKKDVDAVICVAGDASFGAFSNLTDEQINVGINSKLMGQINICRKALKALKPNGGIILTGGIFAHKPWPETTNIAMVNAALEGFVKALALELTEGRRILVVHPPFVKETAQAMGMDSSNCPPAIEVARAYVRGLDGKETGKAVYVDE</sequence>
<dbReference type="NCBIfam" id="NF005754">
    <property type="entry name" value="PRK07578.1"/>
    <property type="match status" value="1"/>
</dbReference>
<gene>
    <name evidence="3" type="ordered locus">Oweho_0120</name>
</gene>
<dbReference type="GO" id="GO:0016491">
    <property type="term" value="F:oxidoreductase activity"/>
    <property type="evidence" value="ECO:0007669"/>
    <property type="project" value="UniProtKB-KW"/>
</dbReference>
<reference evidence="3 4" key="1">
    <citation type="journal article" date="2012" name="Stand. Genomic Sci.">
        <title>Genome sequence of the orange-pigmented seawater bacterium Owenweeksia hongkongensis type strain (UST20020801(T)).</title>
        <authorList>
            <person name="Riedel T."/>
            <person name="Held B."/>
            <person name="Nolan M."/>
            <person name="Lucas S."/>
            <person name="Lapidus A."/>
            <person name="Tice H."/>
            <person name="Del Rio T.G."/>
            <person name="Cheng J.F."/>
            <person name="Han C."/>
            <person name="Tapia R."/>
            <person name="Goodwin L.A."/>
            <person name="Pitluck S."/>
            <person name="Liolios K."/>
            <person name="Mavromatis K."/>
            <person name="Pagani I."/>
            <person name="Ivanova N."/>
            <person name="Mikhailova N."/>
            <person name="Pati A."/>
            <person name="Chen A."/>
            <person name="Palaniappan K."/>
            <person name="Rohde M."/>
            <person name="Tindall B.J."/>
            <person name="Detter J.C."/>
            <person name="Goker M."/>
            <person name="Woyke T."/>
            <person name="Bristow J."/>
            <person name="Eisen J.A."/>
            <person name="Markowitz V."/>
            <person name="Hugenholtz P."/>
            <person name="Klenk H.P."/>
            <person name="Kyrpides N.C."/>
        </authorList>
    </citation>
    <scope>NUCLEOTIDE SEQUENCE</scope>
    <source>
        <strain evidence="4">DSM 17368 / JCM 12287 / NRRL B-23963</strain>
    </source>
</reference>
<dbReference type="KEGG" id="oho:Oweho_0120"/>
<evidence type="ECO:0000256" key="1">
    <source>
        <dbReference type="ARBA" id="ARBA00006484"/>
    </source>
</evidence>
<dbReference type="AlphaFoldDB" id="G8R5Z4"/>
<dbReference type="Gene3D" id="3.40.50.720">
    <property type="entry name" value="NAD(P)-binding Rossmann-like Domain"/>
    <property type="match status" value="1"/>
</dbReference>
<dbReference type="InterPro" id="IPR036291">
    <property type="entry name" value="NAD(P)-bd_dom_sf"/>
</dbReference>
<dbReference type="Pfam" id="PF13561">
    <property type="entry name" value="adh_short_C2"/>
    <property type="match status" value="1"/>
</dbReference>
<evidence type="ECO:0000313" key="3">
    <source>
        <dbReference type="EMBL" id="AEV31142.1"/>
    </source>
</evidence>
<dbReference type="OrthoDB" id="9787486at2"/>
<evidence type="ECO:0000313" key="4">
    <source>
        <dbReference type="Proteomes" id="UP000005631"/>
    </source>
</evidence>
<dbReference type="PANTHER" id="PTHR43477:SF1">
    <property type="entry name" value="DIHYDROANTICAPSIN 7-DEHYDROGENASE"/>
    <property type="match status" value="1"/>
</dbReference>
<dbReference type="PANTHER" id="PTHR43477">
    <property type="entry name" value="DIHYDROANTICAPSIN 7-DEHYDROGENASE"/>
    <property type="match status" value="1"/>
</dbReference>